<dbReference type="Pfam" id="PF21102">
    <property type="entry name" value="DprA_N"/>
    <property type="match status" value="1"/>
</dbReference>
<dbReference type="PANTHER" id="PTHR43022">
    <property type="entry name" value="PROTEIN SMF"/>
    <property type="match status" value="1"/>
</dbReference>
<dbReference type="AlphaFoldDB" id="A0A2U1SLR8"/>
<feature type="domain" description="DprA winged helix" evidence="4">
    <location>
        <begin position="362"/>
        <end position="415"/>
    </location>
</feature>
<dbReference type="InterPro" id="IPR057666">
    <property type="entry name" value="DrpA_SLOG"/>
</dbReference>
<dbReference type="RefSeq" id="WP_108918521.1">
    <property type="nucleotide sequence ID" value="NZ_BGJY01000023.1"/>
</dbReference>
<feature type="region of interest" description="Disordered" evidence="2">
    <location>
        <begin position="344"/>
        <end position="367"/>
    </location>
</feature>
<dbReference type="InterPro" id="IPR003488">
    <property type="entry name" value="DprA"/>
</dbReference>
<dbReference type="EMBL" id="PUIV01000044">
    <property type="protein sequence ID" value="PWB92562.1"/>
    <property type="molecule type" value="Genomic_DNA"/>
</dbReference>
<name>A0A2U1SLR8_METSR</name>
<accession>A0A2U1SLR8</accession>
<comment type="caution">
    <text evidence="5">The sequence shown here is derived from an EMBL/GenBank/DDBJ whole genome shotgun (WGS) entry which is preliminary data.</text>
</comment>
<sequence>MSEPSSASRLTEEQLFHWLRLIRSENVGPRTFRQLVNKFGGAQAALEALPALLARSAHGRMIRIAEPDDVRAEMERAKQLGVRFVSLGDADYPAPLRAIEAAPPLLALRGSAEILSRPCVAIVGSRNASAAGLTFAERLAQGLARENYVIVSGLARGVDLSAHRASLAAGTIAVLAGGHSRPYPSEHRPLIEEIIARGGAVVTEMPLEWEPRGRDFPRRNRIVSGLSRGVVVVEAARRSGSLITARFAMEQGREIFAVPGSPLDPRAEGTNDLLRQGATLCIGPDDVTRALAAGAGRQGDLFGEGDAPAEEPFWEEMDDLFSLQERTSAFAHDRAAPLALVSVAPEPAESASRNGEPATDDETTDTVDPVTRVTALLGPAPVAIDDLVRAAGLPAREVNAALLELDLAGRLVRHGSNLVSLA</sequence>
<proteinExistence type="inferred from homology"/>
<dbReference type="OrthoDB" id="9785707at2"/>
<dbReference type="Pfam" id="PF17782">
    <property type="entry name" value="WHD_DprA"/>
    <property type="match status" value="1"/>
</dbReference>
<feature type="domain" description="Smf/DprA SLOG" evidence="3">
    <location>
        <begin position="84"/>
        <end position="290"/>
    </location>
</feature>
<dbReference type="Gene3D" id="1.10.10.10">
    <property type="entry name" value="Winged helix-like DNA-binding domain superfamily/Winged helix DNA-binding domain"/>
    <property type="match status" value="1"/>
</dbReference>
<evidence type="ECO:0000259" key="3">
    <source>
        <dbReference type="Pfam" id="PF02481"/>
    </source>
</evidence>
<dbReference type="InterPro" id="IPR041614">
    <property type="entry name" value="DprA_WH"/>
</dbReference>
<comment type="similarity">
    <text evidence="1">Belongs to the DprA/Smf family.</text>
</comment>
<dbReference type="SUPFAM" id="SSF102405">
    <property type="entry name" value="MCP/YpsA-like"/>
    <property type="match status" value="1"/>
</dbReference>
<dbReference type="GO" id="GO:0009294">
    <property type="term" value="P:DNA-mediated transformation"/>
    <property type="evidence" value="ECO:0007669"/>
    <property type="project" value="InterPro"/>
</dbReference>
<dbReference type="Pfam" id="PF02481">
    <property type="entry name" value="DNA_processg_A"/>
    <property type="match status" value="1"/>
</dbReference>
<dbReference type="NCBIfam" id="TIGR00732">
    <property type="entry name" value="dprA"/>
    <property type="match status" value="1"/>
</dbReference>
<gene>
    <name evidence="5" type="primary">dprA</name>
    <name evidence="5" type="ORF">C5689_17475</name>
</gene>
<evidence type="ECO:0000313" key="5">
    <source>
        <dbReference type="EMBL" id="PWB92562.1"/>
    </source>
</evidence>
<reference evidence="5 6" key="1">
    <citation type="journal article" date="2018" name="Appl. Microbiol. Biotechnol.">
        <title>Co-cultivation of the strictly anaerobic methanogen Methanosarcina barkeri with aerobic methanotrophs in an oxygen-limited membrane bioreactor.</title>
        <authorList>
            <person name="In 't Zandt M.H."/>
            <person name="van den Bosch T.J.M."/>
            <person name="Rijkers R."/>
            <person name="van Kessel M.A.H.J."/>
            <person name="Jetten M.S.M."/>
            <person name="Welte C.U."/>
        </authorList>
    </citation>
    <scope>NUCLEOTIDE SEQUENCE [LARGE SCALE GENOMIC DNA]</scope>
    <source>
        <strain evidence="5 6">DSM 17706</strain>
    </source>
</reference>
<dbReference type="Gene3D" id="3.40.50.450">
    <property type="match status" value="1"/>
</dbReference>
<dbReference type="Proteomes" id="UP000245137">
    <property type="component" value="Unassembled WGS sequence"/>
</dbReference>
<organism evidence="5 6">
    <name type="scientific">Methylosinus sporium</name>
    <dbReference type="NCBI Taxonomy" id="428"/>
    <lineage>
        <taxon>Bacteria</taxon>
        <taxon>Pseudomonadati</taxon>
        <taxon>Pseudomonadota</taxon>
        <taxon>Alphaproteobacteria</taxon>
        <taxon>Hyphomicrobiales</taxon>
        <taxon>Methylocystaceae</taxon>
        <taxon>Methylosinus</taxon>
    </lineage>
</organism>
<evidence type="ECO:0000256" key="2">
    <source>
        <dbReference type="SAM" id="MobiDB-lite"/>
    </source>
</evidence>
<protein>
    <submittedName>
        <fullName evidence="5">DNA-protecting protein DprA</fullName>
    </submittedName>
</protein>
<evidence type="ECO:0000259" key="4">
    <source>
        <dbReference type="Pfam" id="PF17782"/>
    </source>
</evidence>
<evidence type="ECO:0000313" key="6">
    <source>
        <dbReference type="Proteomes" id="UP000245137"/>
    </source>
</evidence>
<evidence type="ECO:0000256" key="1">
    <source>
        <dbReference type="ARBA" id="ARBA00006525"/>
    </source>
</evidence>
<keyword evidence="6" id="KW-1185">Reference proteome</keyword>
<dbReference type="InterPro" id="IPR036388">
    <property type="entry name" value="WH-like_DNA-bd_sf"/>
</dbReference>
<dbReference type="PANTHER" id="PTHR43022:SF1">
    <property type="entry name" value="PROTEIN SMF"/>
    <property type="match status" value="1"/>
</dbReference>